<accession>A0ABZ0IZL7</accession>
<evidence type="ECO:0000256" key="2">
    <source>
        <dbReference type="ARBA" id="ARBA00023015"/>
    </source>
</evidence>
<keyword evidence="5" id="KW-0804">Transcription</keyword>
<organism evidence="7 8">
    <name type="scientific">Diaphorobacter limosus</name>
    <dbReference type="NCBI Taxonomy" id="3036128"/>
    <lineage>
        <taxon>Bacteria</taxon>
        <taxon>Pseudomonadati</taxon>
        <taxon>Pseudomonadota</taxon>
        <taxon>Betaproteobacteria</taxon>
        <taxon>Burkholderiales</taxon>
        <taxon>Comamonadaceae</taxon>
        <taxon>Diaphorobacter</taxon>
    </lineage>
</organism>
<gene>
    <name evidence="7" type="ORF">P4826_13575</name>
</gene>
<evidence type="ECO:0000256" key="4">
    <source>
        <dbReference type="ARBA" id="ARBA00023159"/>
    </source>
</evidence>
<keyword evidence="8" id="KW-1185">Reference proteome</keyword>
<dbReference type="Pfam" id="PF00126">
    <property type="entry name" value="HTH_1"/>
    <property type="match status" value="1"/>
</dbReference>
<dbReference type="Gene3D" id="3.40.190.290">
    <property type="match status" value="1"/>
</dbReference>
<keyword evidence="2" id="KW-0805">Transcription regulation</keyword>
<dbReference type="SUPFAM" id="SSF53850">
    <property type="entry name" value="Periplasmic binding protein-like II"/>
    <property type="match status" value="1"/>
</dbReference>
<reference evidence="7 8" key="1">
    <citation type="submission" date="2023-03" db="EMBL/GenBank/DDBJ databases">
        <title>Diaphorobacter basophil sp. nov., isolated from a sewage-treatment plant.</title>
        <authorList>
            <person name="Yang K."/>
        </authorList>
    </citation>
    <scope>NUCLEOTIDE SEQUENCE [LARGE SCALE GENOMIC DNA]</scope>
    <source>
        <strain evidence="7 8">Y-1</strain>
    </source>
</reference>
<evidence type="ECO:0000256" key="1">
    <source>
        <dbReference type="ARBA" id="ARBA00009437"/>
    </source>
</evidence>
<dbReference type="EMBL" id="CP136921">
    <property type="protein sequence ID" value="WOO31435.1"/>
    <property type="molecule type" value="Genomic_DNA"/>
</dbReference>
<dbReference type="Proteomes" id="UP001303211">
    <property type="component" value="Chromosome"/>
</dbReference>
<dbReference type="PRINTS" id="PR00039">
    <property type="entry name" value="HTHLYSR"/>
</dbReference>
<dbReference type="PANTHER" id="PTHR30293:SF0">
    <property type="entry name" value="NITROGEN ASSIMILATION REGULATORY PROTEIN NAC"/>
    <property type="match status" value="1"/>
</dbReference>
<dbReference type="PROSITE" id="PS50931">
    <property type="entry name" value="HTH_LYSR"/>
    <property type="match status" value="1"/>
</dbReference>
<feature type="domain" description="HTH lysR-type" evidence="6">
    <location>
        <begin position="1"/>
        <end position="58"/>
    </location>
</feature>
<proteinExistence type="inferred from homology"/>
<sequence>MELRQLRYFVRVVELGSMGRAAIDLNLVQSALSQQVARLEGELATRLLHRTPRGVAPTEAGAAFFREARLTLRHAEQAARAAQQARLSGTVTMGLAPTTSAVLGLPLMQAMRARYPDVRLHMVEGMSGHLSAMLHARDLDLAVLFDSRLHQAAQAGRGPRWQVQALLEEDLFLMRGAAAARLPAQVTLADLQDEPLILPTGPHGLRSTLDTAFASAGIAPRVVLEVDSLAMVMAAVDAGLGATVQPWAALGRYPDADTRFQCALLTGAPVRRVNLLCNLPDEELSPAALAARVVLLDCVRALVAEGRWSGTRLMAEPPATPAA</sequence>
<dbReference type="RefSeq" id="WP_317700914.1">
    <property type="nucleotide sequence ID" value="NZ_CP136921.1"/>
</dbReference>
<dbReference type="PANTHER" id="PTHR30293">
    <property type="entry name" value="TRANSCRIPTIONAL REGULATORY PROTEIN NAC-RELATED"/>
    <property type="match status" value="1"/>
</dbReference>
<dbReference type="InterPro" id="IPR005119">
    <property type="entry name" value="LysR_subst-bd"/>
</dbReference>
<evidence type="ECO:0000256" key="5">
    <source>
        <dbReference type="ARBA" id="ARBA00023163"/>
    </source>
</evidence>
<keyword evidence="4" id="KW-0010">Activator</keyword>
<evidence type="ECO:0000256" key="3">
    <source>
        <dbReference type="ARBA" id="ARBA00023125"/>
    </source>
</evidence>
<evidence type="ECO:0000259" key="6">
    <source>
        <dbReference type="PROSITE" id="PS50931"/>
    </source>
</evidence>
<evidence type="ECO:0000313" key="7">
    <source>
        <dbReference type="EMBL" id="WOO31435.1"/>
    </source>
</evidence>
<evidence type="ECO:0000313" key="8">
    <source>
        <dbReference type="Proteomes" id="UP001303211"/>
    </source>
</evidence>
<dbReference type="Gene3D" id="1.10.10.10">
    <property type="entry name" value="Winged helix-like DNA-binding domain superfamily/Winged helix DNA-binding domain"/>
    <property type="match status" value="1"/>
</dbReference>
<dbReference type="SUPFAM" id="SSF46785">
    <property type="entry name" value="Winged helix' DNA-binding domain"/>
    <property type="match status" value="1"/>
</dbReference>
<dbReference type="InterPro" id="IPR036388">
    <property type="entry name" value="WH-like_DNA-bd_sf"/>
</dbReference>
<dbReference type="Pfam" id="PF03466">
    <property type="entry name" value="LysR_substrate"/>
    <property type="match status" value="1"/>
</dbReference>
<comment type="similarity">
    <text evidence="1">Belongs to the LysR transcriptional regulatory family.</text>
</comment>
<keyword evidence="3" id="KW-0238">DNA-binding</keyword>
<dbReference type="InterPro" id="IPR000847">
    <property type="entry name" value="LysR_HTH_N"/>
</dbReference>
<name>A0ABZ0IZL7_9BURK</name>
<dbReference type="InterPro" id="IPR036390">
    <property type="entry name" value="WH_DNA-bd_sf"/>
</dbReference>
<protein>
    <submittedName>
        <fullName evidence="7">LysR family transcriptional regulator</fullName>
    </submittedName>
</protein>